<evidence type="ECO:0000256" key="8">
    <source>
        <dbReference type="ARBA" id="ARBA00038436"/>
    </source>
</evidence>
<evidence type="ECO:0000256" key="1">
    <source>
        <dbReference type="ARBA" id="ARBA00004429"/>
    </source>
</evidence>
<reference evidence="11 12" key="1">
    <citation type="submission" date="2019-08" db="EMBL/GenBank/DDBJ databases">
        <title>Bacillus genomes from the desert of Cuatro Cienegas, Coahuila.</title>
        <authorList>
            <person name="Olmedo-Alvarez G."/>
        </authorList>
    </citation>
    <scope>NUCLEOTIDE SEQUENCE [LARGE SCALE GENOMIC DNA]</scope>
    <source>
        <strain evidence="11 12">CH446_14T</strain>
    </source>
</reference>
<evidence type="ECO:0000256" key="7">
    <source>
        <dbReference type="ARBA" id="ARBA00023136"/>
    </source>
</evidence>
<accession>A0A5D4RLR3</accession>
<dbReference type="InterPro" id="IPR055348">
    <property type="entry name" value="DctQ"/>
</dbReference>
<evidence type="ECO:0000256" key="9">
    <source>
        <dbReference type="SAM" id="Phobius"/>
    </source>
</evidence>
<proteinExistence type="inferred from homology"/>
<evidence type="ECO:0000259" key="10">
    <source>
        <dbReference type="Pfam" id="PF04290"/>
    </source>
</evidence>
<organism evidence="11 12">
    <name type="scientific">Bacillus infantis</name>
    <dbReference type="NCBI Taxonomy" id="324767"/>
    <lineage>
        <taxon>Bacteria</taxon>
        <taxon>Bacillati</taxon>
        <taxon>Bacillota</taxon>
        <taxon>Bacilli</taxon>
        <taxon>Bacillales</taxon>
        <taxon>Bacillaceae</taxon>
        <taxon>Bacillus</taxon>
    </lineage>
</organism>
<evidence type="ECO:0000256" key="5">
    <source>
        <dbReference type="ARBA" id="ARBA00022692"/>
    </source>
</evidence>
<keyword evidence="2" id="KW-0813">Transport</keyword>
<evidence type="ECO:0000313" key="11">
    <source>
        <dbReference type="EMBL" id="TYS50372.1"/>
    </source>
</evidence>
<dbReference type="InterPro" id="IPR007387">
    <property type="entry name" value="TRAP_DctQ"/>
</dbReference>
<feature type="transmembrane region" description="Helical" evidence="9">
    <location>
        <begin position="56"/>
        <end position="78"/>
    </location>
</feature>
<feature type="domain" description="Tripartite ATP-independent periplasmic transporters DctQ component" evidence="10">
    <location>
        <begin position="28"/>
        <end position="160"/>
    </location>
</feature>
<sequence length="176" mass="19692">MNNSHNASPLVKLSRAGMYVSGAAIVLMMLITFIDVTLKNLFGSTIPGSYLYVQNYLMPLAFFCGLPYAFFSGIFPRLDIVVNKFSSKVIAKLVVAVLALELVAFILIMYYSFLYGLHGLNTNITFLAGINSMPLYPFFFLVTIGFGLLSIYLISVLRKIVKTDGEYTFFRKSEEL</sequence>
<gene>
    <name evidence="11" type="ORF">FZD51_07480</name>
</gene>
<comment type="subcellular location">
    <subcellularLocation>
        <location evidence="1">Cell inner membrane</location>
        <topology evidence="1">Multi-pass membrane protein</topology>
    </subcellularLocation>
</comment>
<feature type="transmembrane region" description="Helical" evidence="9">
    <location>
        <begin position="133"/>
        <end position="154"/>
    </location>
</feature>
<dbReference type="PANTHER" id="PTHR35011">
    <property type="entry name" value="2,3-DIKETO-L-GULONATE TRAP TRANSPORTER SMALL PERMEASE PROTEIN YIAM"/>
    <property type="match status" value="1"/>
</dbReference>
<evidence type="ECO:0000256" key="4">
    <source>
        <dbReference type="ARBA" id="ARBA00022519"/>
    </source>
</evidence>
<evidence type="ECO:0000313" key="12">
    <source>
        <dbReference type="Proteomes" id="UP000322139"/>
    </source>
</evidence>
<keyword evidence="3" id="KW-1003">Cell membrane</keyword>
<keyword evidence="5 9" id="KW-0812">Transmembrane</keyword>
<dbReference type="GO" id="GO:0005886">
    <property type="term" value="C:plasma membrane"/>
    <property type="evidence" value="ECO:0007669"/>
    <property type="project" value="UniProtKB-SubCell"/>
</dbReference>
<dbReference type="AlphaFoldDB" id="A0A5D4RLR3"/>
<dbReference type="Proteomes" id="UP000322139">
    <property type="component" value="Unassembled WGS sequence"/>
</dbReference>
<keyword evidence="4" id="KW-0997">Cell inner membrane</keyword>
<dbReference type="RefSeq" id="WP_148974174.1">
    <property type="nucleotide sequence ID" value="NZ_JBNIKU010000014.1"/>
</dbReference>
<keyword evidence="6 9" id="KW-1133">Transmembrane helix</keyword>
<comment type="caution">
    <text evidence="11">The sequence shown here is derived from an EMBL/GenBank/DDBJ whole genome shotgun (WGS) entry which is preliminary data.</text>
</comment>
<dbReference type="EMBL" id="VTER01000003">
    <property type="protein sequence ID" value="TYS50372.1"/>
    <property type="molecule type" value="Genomic_DNA"/>
</dbReference>
<evidence type="ECO:0000256" key="2">
    <source>
        <dbReference type="ARBA" id="ARBA00022448"/>
    </source>
</evidence>
<feature type="transmembrane region" description="Helical" evidence="9">
    <location>
        <begin position="16"/>
        <end position="36"/>
    </location>
</feature>
<evidence type="ECO:0000256" key="6">
    <source>
        <dbReference type="ARBA" id="ARBA00022989"/>
    </source>
</evidence>
<comment type="similarity">
    <text evidence="8">Belongs to the TRAP transporter small permease family.</text>
</comment>
<evidence type="ECO:0000256" key="3">
    <source>
        <dbReference type="ARBA" id="ARBA00022475"/>
    </source>
</evidence>
<name>A0A5D4RLR3_9BACI</name>
<keyword evidence="7 9" id="KW-0472">Membrane</keyword>
<dbReference type="Pfam" id="PF04290">
    <property type="entry name" value="DctQ"/>
    <property type="match status" value="1"/>
</dbReference>
<feature type="transmembrane region" description="Helical" evidence="9">
    <location>
        <begin position="90"/>
        <end position="113"/>
    </location>
</feature>
<protein>
    <submittedName>
        <fullName evidence="11">TRAP transporter small permease</fullName>
    </submittedName>
</protein>